<sequence length="135" mass="15699">MILTFSKPDFVEKIKAGSKIHTIRKDFTNRWKSGRAIDFWLGNPRNVKSKPYTFNKGLCDGIEYIAITRSAHHQVGYTITVSQDGQTWKLLTSEEARLLAHNDGLSQAEFYNWFLADSENFFGKIIHWTQHRYSN</sequence>
<gene>
    <name evidence="1" type="ORF">QNI22_22840</name>
</gene>
<evidence type="ECO:0000313" key="1">
    <source>
        <dbReference type="EMBL" id="MDJ1503522.1"/>
    </source>
</evidence>
<proteinExistence type="predicted"/>
<comment type="caution">
    <text evidence="1">The sequence shown here is derived from an EMBL/GenBank/DDBJ whole genome shotgun (WGS) entry which is preliminary data.</text>
</comment>
<dbReference type="RefSeq" id="WP_314514139.1">
    <property type="nucleotide sequence ID" value="NZ_JASJOU010000008.1"/>
</dbReference>
<dbReference type="Proteomes" id="UP001232063">
    <property type="component" value="Unassembled WGS sequence"/>
</dbReference>
<keyword evidence="2" id="KW-1185">Reference proteome</keyword>
<protein>
    <submittedName>
        <fullName evidence="1">Uncharacterized protein</fullName>
    </submittedName>
</protein>
<reference evidence="1" key="1">
    <citation type="submission" date="2023-05" db="EMBL/GenBank/DDBJ databases">
        <authorList>
            <person name="Zhang X."/>
        </authorList>
    </citation>
    <scope>NUCLEOTIDE SEQUENCE</scope>
    <source>
        <strain evidence="1">BD1B2-1</strain>
    </source>
</reference>
<name>A0AAE3UHI8_9BACT</name>
<accession>A0AAE3UHI8</accession>
<organism evidence="1 2">
    <name type="scientific">Xanthocytophaga agilis</name>
    <dbReference type="NCBI Taxonomy" id="3048010"/>
    <lineage>
        <taxon>Bacteria</taxon>
        <taxon>Pseudomonadati</taxon>
        <taxon>Bacteroidota</taxon>
        <taxon>Cytophagia</taxon>
        <taxon>Cytophagales</taxon>
        <taxon>Rhodocytophagaceae</taxon>
        <taxon>Xanthocytophaga</taxon>
    </lineage>
</organism>
<dbReference type="AlphaFoldDB" id="A0AAE3UHI8"/>
<dbReference type="EMBL" id="JASJOU010000008">
    <property type="protein sequence ID" value="MDJ1503522.1"/>
    <property type="molecule type" value="Genomic_DNA"/>
</dbReference>
<evidence type="ECO:0000313" key="2">
    <source>
        <dbReference type="Proteomes" id="UP001232063"/>
    </source>
</evidence>